<dbReference type="GO" id="GO:0070860">
    <property type="term" value="C:RNA polymerase I core factor complex"/>
    <property type="evidence" value="ECO:0007669"/>
    <property type="project" value="InterPro"/>
</dbReference>
<organism evidence="12 13">
    <name type="scientific">Calocera viscosa (strain TUFC12733)</name>
    <dbReference type="NCBI Taxonomy" id="1330018"/>
    <lineage>
        <taxon>Eukaryota</taxon>
        <taxon>Fungi</taxon>
        <taxon>Dikarya</taxon>
        <taxon>Basidiomycota</taxon>
        <taxon>Agaricomycotina</taxon>
        <taxon>Dacrymycetes</taxon>
        <taxon>Dacrymycetales</taxon>
        <taxon>Dacrymycetaceae</taxon>
        <taxon>Calocera</taxon>
    </lineage>
</organism>
<evidence type="ECO:0000259" key="11">
    <source>
        <dbReference type="Pfam" id="PF20645"/>
    </source>
</evidence>
<feature type="region of interest" description="Disordered" evidence="10">
    <location>
        <begin position="416"/>
        <end position="444"/>
    </location>
</feature>
<dbReference type="GO" id="GO:0001164">
    <property type="term" value="F:RNA polymerase I core promoter sequence-specific DNA binding"/>
    <property type="evidence" value="ECO:0007669"/>
    <property type="project" value="InterPro"/>
</dbReference>
<keyword evidence="6" id="KW-0805">Transcription regulation</keyword>
<dbReference type="Pfam" id="PF20645">
    <property type="entry name" value="Rrn7_cyclin_C"/>
    <property type="match status" value="1"/>
</dbReference>
<accession>A0A167KM54</accession>
<dbReference type="PANTHER" id="PTHR31576">
    <property type="entry name" value="TATA BOX-BINDING PROTEIN-ASSOCIATED FACTOR RNA POLYMERASE I SUBUNIT B"/>
    <property type="match status" value="1"/>
</dbReference>
<feature type="region of interest" description="Disordered" evidence="10">
    <location>
        <begin position="327"/>
        <end position="350"/>
    </location>
</feature>
<feature type="compositionally biased region" description="Low complexity" evidence="10">
    <location>
        <begin position="39"/>
        <end position="51"/>
    </location>
</feature>
<evidence type="ECO:0000256" key="3">
    <source>
        <dbReference type="ARBA" id="ARBA00022723"/>
    </source>
</evidence>
<keyword evidence="5" id="KW-0862">Zinc</keyword>
<evidence type="ECO:0000256" key="2">
    <source>
        <dbReference type="ARBA" id="ARBA00006899"/>
    </source>
</evidence>
<dbReference type="AlphaFoldDB" id="A0A167KM54"/>
<evidence type="ECO:0000256" key="1">
    <source>
        <dbReference type="ARBA" id="ARBA00004604"/>
    </source>
</evidence>
<dbReference type="GO" id="GO:0008270">
    <property type="term" value="F:zinc ion binding"/>
    <property type="evidence" value="ECO:0007669"/>
    <property type="project" value="UniProtKB-KW"/>
</dbReference>
<evidence type="ECO:0000313" key="12">
    <source>
        <dbReference type="EMBL" id="KZO94788.1"/>
    </source>
</evidence>
<evidence type="ECO:0000256" key="5">
    <source>
        <dbReference type="ARBA" id="ARBA00022833"/>
    </source>
</evidence>
<dbReference type="STRING" id="1330018.A0A167KM54"/>
<evidence type="ECO:0000256" key="6">
    <source>
        <dbReference type="ARBA" id="ARBA00023015"/>
    </source>
</evidence>
<evidence type="ECO:0000313" key="13">
    <source>
        <dbReference type="Proteomes" id="UP000076738"/>
    </source>
</evidence>
<feature type="compositionally biased region" description="Acidic residues" evidence="10">
    <location>
        <begin position="27"/>
        <end position="38"/>
    </location>
</feature>
<dbReference type="InterPro" id="IPR048538">
    <property type="entry name" value="Rrn7_cyclin_C"/>
</dbReference>
<keyword evidence="13" id="KW-1185">Reference proteome</keyword>
<dbReference type="GO" id="GO:0042790">
    <property type="term" value="P:nucleolar large rRNA transcription by RNA polymerase I"/>
    <property type="evidence" value="ECO:0007669"/>
    <property type="project" value="TreeGrafter"/>
</dbReference>
<feature type="compositionally biased region" description="Basic residues" evidence="10">
    <location>
        <begin position="72"/>
        <end position="86"/>
    </location>
</feature>
<proteinExistence type="inferred from homology"/>
<keyword evidence="3" id="KW-0479">Metal-binding</keyword>
<evidence type="ECO:0000256" key="4">
    <source>
        <dbReference type="ARBA" id="ARBA00022771"/>
    </source>
</evidence>
<keyword evidence="9" id="KW-0539">Nucleus</keyword>
<keyword evidence="4" id="KW-0863">Zinc-finger</keyword>
<evidence type="ECO:0000256" key="9">
    <source>
        <dbReference type="ARBA" id="ARBA00023242"/>
    </source>
</evidence>
<feature type="region of interest" description="Disordered" evidence="10">
    <location>
        <begin position="1"/>
        <end position="86"/>
    </location>
</feature>
<keyword evidence="8" id="KW-0804">Transcription</keyword>
<evidence type="ECO:0000256" key="7">
    <source>
        <dbReference type="ARBA" id="ARBA00023125"/>
    </source>
</evidence>
<feature type="domain" description="Rrn7/TAF1B C-terminal cyclin" evidence="11">
    <location>
        <begin position="152"/>
        <end position="321"/>
    </location>
</feature>
<evidence type="ECO:0000256" key="8">
    <source>
        <dbReference type="ARBA" id="ARBA00023163"/>
    </source>
</evidence>
<gene>
    <name evidence="12" type="ORF">CALVIDRAFT_565201</name>
</gene>
<sequence>MHLTEGKEVPVDDPSHWPEESSSSSGEDVDDNESESSDQSDQSDLAQLLSEVSNSSEDKSKPAPASTSAAAAKRKGKRGATLHKSRSATQRGNLAVLLCALWVLRVPATYGDLIQLVETYDLPYLAPLHHLPPDLTLHLSMSAIKGLSPRFPPTAMRLHALASQLARGMAGFGILIQKLNAAPVLWRVVRTLNGPPLLYVLSKKLLASLSVPLTLHPSLATLHAHLNPSLQSKKKHENIPAELALAAGVVLCLKLMYGLDGTGRAPREERDPLAGMPRVDEWLESLRRQREKKDIYAGPSKLSVLGLTDAEMDAYLDFAQRALVDPREGLDRPDRELEDDTAPTPAATYSPYSEFTATALSKDPGALLPGNQHLIYSHLDKTGTTPEEYELVLQVAADWARVDLEDVLMVVETCERRDGGAESGEAPVVQAGGERGPGTEAAAP</sequence>
<feature type="compositionally biased region" description="Low complexity" evidence="10">
    <location>
        <begin position="62"/>
        <end position="71"/>
    </location>
</feature>
<dbReference type="InterPro" id="IPR033599">
    <property type="entry name" value="TAF1B/Rrn7"/>
</dbReference>
<comment type="similarity">
    <text evidence="2">Belongs to the RRN7/TAF1B family.</text>
</comment>
<protein>
    <recommendedName>
        <fullName evidence="11">Rrn7/TAF1B C-terminal cyclin domain-containing protein</fullName>
    </recommendedName>
</protein>
<reference evidence="12 13" key="1">
    <citation type="journal article" date="2016" name="Mol. Biol. Evol.">
        <title>Comparative Genomics of Early-Diverging Mushroom-Forming Fungi Provides Insights into the Origins of Lignocellulose Decay Capabilities.</title>
        <authorList>
            <person name="Nagy L.G."/>
            <person name="Riley R."/>
            <person name="Tritt A."/>
            <person name="Adam C."/>
            <person name="Daum C."/>
            <person name="Floudas D."/>
            <person name="Sun H."/>
            <person name="Yadav J.S."/>
            <person name="Pangilinan J."/>
            <person name="Larsson K.H."/>
            <person name="Matsuura K."/>
            <person name="Barry K."/>
            <person name="Labutti K."/>
            <person name="Kuo R."/>
            <person name="Ohm R.A."/>
            <person name="Bhattacharya S.S."/>
            <person name="Shirouzu T."/>
            <person name="Yoshinaga Y."/>
            <person name="Martin F.M."/>
            <person name="Grigoriev I.V."/>
            <person name="Hibbett D.S."/>
        </authorList>
    </citation>
    <scope>NUCLEOTIDE SEQUENCE [LARGE SCALE GENOMIC DNA]</scope>
    <source>
        <strain evidence="12 13">TUFC12733</strain>
    </source>
</reference>
<dbReference type="PANTHER" id="PTHR31576:SF2">
    <property type="entry name" value="TATA BOX-BINDING PROTEIN-ASSOCIATED FACTOR RNA POLYMERASE I SUBUNIT B"/>
    <property type="match status" value="1"/>
</dbReference>
<name>A0A167KM54_CALVF</name>
<evidence type="ECO:0000256" key="10">
    <source>
        <dbReference type="SAM" id="MobiDB-lite"/>
    </source>
</evidence>
<dbReference type="Proteomes" id="UP000076738">
    <property type="component" value="Unassembled WGS sequence"/>
</dbReference>
<comment type="subcellular location">
    <subcellularLocation>
        <location evidence="1">Nucleus</location>
        <location evidence="1">Nucleolus</location>
    </subcellularLocation>
</comment>
<dbReference type="OrthoDB" id="428577at2759"/>
<dbReference type="EMBL" id="KV417292">
    <property type="protein sequence ID" value="KZO94788.1"/>
    <property type="molecule type" value="Genomic_DNA"/>
</dbReference>
<feature type="compositionally biased region" description="Basic and acidic residues" evidence="10">
    <location>
        <begin position="1"/>
        <end position="19"/>
    </location>
</feature>
<keyword evidence="7" id="KW-0238">DNA-binding</keyword>